<keyword evidence="3" id="KW-1185">Reference proteome</keyword>
<organism evidence="2 3">
    <name type="scientific">Tumebacillus avium</name>
    <dbReference type="NCBI Taxonomy" id="1903704"/>
    <lineage>
        <taxon>Bacteria</taxon>
        <taxon>Bacillati</taxon>
        <taxon>Bacillota</taxon>
        <taxon>Bacilli</taxon>
        <taxon>Bacillales</taxon>
        <taxon>Alicyclobacillaceae</taxon>
        <taxon>Tumebacillus</taxon>
    </lineage>
</organism>
<feature type="transmembrane region" description="Helical" evidence="1">
    <location>
        <begin position="68"/>
        <end position="85"/>
    </location>
</feature>
<evidence type="ECO:0000256" key="1">
    <source>
        <dbReference type="SAM" id="Phobius"/>
    </source>
</evidence>
<gene>
    <name evidence="2" type="ORF">CBW65_03005</name>
</gene>
<sequence length="123" mass="13348">MQNSFGRTFGYVTAVLIGVFPALFLDFVALYADGSLQDKLSILYLVLPAYLILGFLFGWLVKPHLWNGTLALCSAAIVLVVLYTFKEAQQIVLHAAFLAVTLIGALAGIYLGNRIGKKRTPAA</sequence>
<reference evidence="3" key="1">
    <citation type="submission" date="2017-05" db="EMBL/GenBank/DDBJ databases">
        <authorList>
            <person name="Sung H."/>
        </authorList>
    </citation>
    <scope>NUCLEOTIDE SEQUENCE [LARGE SCALE GENOMIC DNA]</scope>
    <source>
        <strain evidence="3">AR23208</strain>
    </source>
</reference>
<feature type="transmembrane region" description="Helical" evidence="1">
    <location>
        <begin position="9"/>
        <end position="30"/>
    </location>
</feature>
<proteinExistence type="predicted"/>
<feature type="transmembrane region" description="Helical" evidence="1">
    <location>
        <begin position="91"/>
        <end position="111"/>
    </location>
</feature>
<dbReference type="KEGG" id="tum:CBW65_03005"/>
<evidence type="ECO:0008006" key="4">
    <source>
        <dbReference type="Google" id="ProtNLM"/>
    </source>
</evidence>
<name>A0A1Y0IJ90_9BACL</name>
<protein>
    <recommendedName>
        <fullName evidence="4">TIGR04086 family membrane protein</fullName>
    </recommendedName>
</protein>
<evidence type="ECO:0000313" key="2">
    <source>
        <dbReference type="EMBL" id="ARU60139.1"/>
    </source>
</evidence>
<dbReference type="RefSeq" id="WP_087455527.1">
    <property type="nucleotide sequence ID" value="NZ_CP021434.1"/>
</dbReference>
<evidence type="ECO:0000313" key="3">
    <source>
        <dbReference type="Proteomes" id="UP000195437"/>
    </source>
</evidence>
<keyword evidence="1" id="KW-1133">Transmembrane helix</keyword>
<feature type="transmembrane region" description="Helical" evidence="1">
    <location>
        <begin position="42"/>
        <end position="61"/>
    </location>
</feature>
<accession>A0A1Y0IJ90</accession>
<dbReference type="EMBL" id="CP021434">
    <property type="protein sequence ID" value="ARU60139.1"/>
    <property type="molecule type" value="Genomic_DNA"/>
</dbReference>
<keyword evidence="1" id="KW-0472">Membrane</keyword>
<dbReference type="Proteomes" id="UP000195437">
    <property type="component" value="Chromosome"/>
</dbReference>
<keyword evidence="1" id="KW-0812">Transmembrane</keyword>
<dbReference type="AlphaFoldDB" id="A0A1Y0IJ90"/>